<dbReference type="KEGG" id="hst:105188739"/>
<evidence type="ECO:0000259" key="4">
    <source>
        <dbReference type="PROSITE" id="PS01360"/>
    </source>
</evidence>
<dbReference type="InParanoid" id="E2C0V2"/>
<dbReference type="SUPFAM" id="SSF144232">
    <property type="entry name" value="HIT/MYND zinc finger-like"/>
    <property type="match status" value="1"/>
</dbReference>
<evidence type="ECO:0000313" key="6">
    <source>
        <dbReference type="Proteomes" id="UP000008237"/>
    </source>
</evidence>
<dbReference type="GO" id="GO:0008270">
    <property type="term" value="F:zinc ion binding"/>
    <property type="evidence" value="ECO:0007669"/>
    <property type="project" value="UniProtKB-KW"/>
</dbReference>
<dbReference type="Pfam" id="PF20179">
    <property type="entry name" value="MSS51_C"/>
    <property type="match status" value="1"/>
</dbReference>
<dbReference type="PROSITE" id="PS01360">
    <property type="entry name" value="ZF_MYND_1"/>
    <property type="match status" value="1"/>
</dbReference>
<dbReference type="EMBL" id="GL451850">
    <property type="protein sequence ID" value="EFN78388.1"/>
    <property type="molecule type" value="Genomic_DNA"/>
</dbReference>
<dbReference type="Proteomes" id="UP000008237">
    <property type="component" value="Unassembled WGS sequence"/>
</dbReference>
<dbReference type="PhylomeDB" id="E2C0V2"/>
<evidence type="ECO:0000256" key="1">
    <source>
        <dbReference type="ARBA" id="ARBA00022723"/>
    </source>
</evidence>
<keyword evidence="1" id="KW-0479">Metal-binding</keyword>
<reference evidence="5 6" key="1">
    <citation type="journal article" date="2010" name="Science">
        <title>Genomic comparison of the ants Camponotus floridanus and Harpegnathos saltator.</title>
        <authorList>
            <person name="Bonasio R."/>
            <person name="Zhang G."/>
            <person name="Ye C."/>
            <person name="Mutti N.S."/>
            <person name="Fang X."/>
            <person name="Qin N."/>
            <person name="Donahue G."/>
            <person name="Yang P."/>
            <person name="Li Q."/>
            <person name="Li C."/>
            <person name="Zhang P."/>
            <person name="Huang Z."/>
            <person name="Berger S.L."/>
            <person name="Reinberg D."/>
            <person name="Wang J."/>
            <person name="Liebig J."/>
        </authorList>
    </citation>
    <scope>NUCLEOTIDE SEQUENCE [LARGE SCALE GENOMIC DNA]</scope>
    <source>
        <strain evidence="5 6">R22 G/1</strain>
    </source>
</reference>
<protein>
    <recommendedName>
        <fullName evidence="4">MYND-type domain-containing protein</fullName>
    </recommendedName>
</protein>
<dbReference type="OrthoDB" id="5282002at2759"/>
<sequence>MLPRQVILPPLPPTANFNKSFNPNVCHVCKNVLPWKLISCQLCGMIFYCKEEHKQLHANEHNEICGALVKLKNQMDTFCRRDVTTTKERLDLKYEHIKFIQQEMHRRLQPYEKQMIFYEKSCLACRTNINLTDTCPSCLSANSCSDHALKDFPHDCENLKICMQINMMHVSHPEIFEYQRMLPRFSHIMESATFDNMVSLIQQLFYCDGNTPSWSLAHICYTDILSKPLTLFYGMRRANLFYNSHIKLFAVHIIVNDIEILRSLQTWEFLLHILGEYKILIVIMIGRNIPASQTGAVEVCEDCNKYLRELQYECWHMSYVEYTNSAFYRKSNVVVAFDAKFMQEISGRTILTLMDEKSPLLITTGELFEAEQNVRKIQQVLGSSLTPIIYERNRFASYQPHRNHDSRFVYFPNYHLIIYSSLVSANDPIQTSDFPPAE</sequence>
<proteinExistence type="predicted"/>
<keyword evidence="3" id="KW-0862">Zinc</keyword>
<keyword evidence="6" id="KW-1185">Reference proteome</keyword>
<dbReference type="Pfam" id="PF01753">
    <property type="entry name" value="zf-MYND"/>
    <property type="match status" value="1"/>
</dbReference>
<name>E2C0V2_HARSA</name>
<evidence type="ECO:0000256" key="2">
    <source>
        <dbReference type="ARBA" id="ARBA00022771"/>
    </source>
</evidence>
<dbReference type="PANTHER" id="PTHR28069:SF2">
    <property type="entry name" value="GH20023P"/>
    <property type="match status" value="1"/>
</dbReference>
<feature type="domain" description="MYND-type" evidence="4">
    <location>
        <begin position="26"/>
        <end position="65"/>
    </location>
</feature>
<evidence type="ECO:0000313" key="5">
    <source>
        <dbReference type="EMBL" id="EFN78388.1"/>
    </source>
</evidence>
<dbReference type="InterPro" id="IPR002893">
    <property type="entry name" value="Znf_MYND"/>
</dbReference>
<organism evidence="6">
    <name type="scientific">Harpegnathos saltator</name>
    <name type="common">Jerdon's jumping ant</name>
    <dbReference type="NCBI Taxonomy" id="610380"/>
    <lineage>
        <taxon>Eukaryota</taxon>
        <taxon>Metazoa</taxon>
        <taxon>Ecdysozoa</taxon>
        <taxon>Arthropoda</taxon>
        <taxon>Hexapoda</taxon>
        <taxon>Insecta</taxon>
        <taxon>Pterygota</taxon>
        <taxon>Neoptera</taxon>
        <taxon>Endopterygota</taxon>
        <taxon>Hymenoptera</taxon>
        <taxon>Apocrita</taxon>
        <taxon>Aculeata</taxon>
        <taxon>Formicoidea</taxon>
        <taxon>Formicidae</taxon>
        <taxon>Ponerinae</taxon>
        <taxon>Ponerini</taxon>
        <taxon>Harpegnathos</taxon>
    </lineage>
</organism>
<evidence type="ECO:0000256" key="3">
    <source>
        <dbReference type="ARBA" id="ARBA00022833"/>
    </source>
</evidence>
<dbReference type="AlphaFoldDB" id="E2C0V2"/>
<accession>E2C0V2</accession>
<dbReference type="InterPro" id="IPR046824">
    <property type="entry name" value="Mss51-like_C"/>
</dbReference>
<dbReference type="PANTHER" id="PTHR28069">
    <property type="entry name" value="GH20023P"/>
    <property type="match status" value="1"/>
</dbReference>
<keyword evidence="2" id="KW-0863">Zinc-finger</keyword>
<dbReference type="Gene3D" id="6.10.140.2220">
    <property type="match status" value="1"/>
</dbReference>
<gene>
    <name evidence="5" type="ORF">EAI_13657</name>
</gene>